<proteinExistence type="inferred from homology"/>
<gene>
    <name evidence="10" type="ORF">JL107_05270</name>
</gene>
<evidence type="ECO:0000313" key="10">
    <source>
        <dbReference type="EMBL" id="MBM9475846.1"/>
    </source>
</evidence>
<evidence type="ECO:0000313" key="11">
    <source>
        <dbReference type="Proteomes" id="UP000663801"/>
    </source>
</evidence>
<evidence type="ECO:0000256" key="1">
    <source>
        <dbReference type="ARBA" id="ARBA00010641"/>
    </source>
</evidence>
<protein>
    <recommendedName>
        <fullName evidence="6">RNA polymerase sigma factor</fullName>
    </recommendedName>
</protein>
<dbReference type="PROSITE" id="PS01063">
    <property type="entry name" value="SIGMA70_ECF"/>
    <property type="match status" value="1"/>
</dbReference>
<dbReference type="NCBIfam" id="TIGR02937">
    <property type="entry name" value="sigma70-ECF"/>
    <property type="match status" value="1"/>
</dbReference>
<dbReference type="InterPro" id="IPR039425">
    <property type="entry name" value="RNA_pol_sigma-70-like"/>
</dbReference>
<dbReference type="EMBL" id="JAERWL010000005">
    <property type="protein sequence ID" value="MBM9475846.1"/>
    <property type="molecule type" value="Genomic_DNA"/>
</dbReference>
<comment type="caution">
    <text evidence="10">The sequence shown here is derived from an EMBL/GenBank/DDBJ whole genome shotgun (WGS) entry which is preliminary data.</text>
</comment>
<dbReference type="GO" id="GO:0016987">
    <property type="term" value="F:sigma factor activity"/>
    <property type="evidence" value="ECO:0007669"/>
    <property type="project" value="UniProtKB-KW"/>
</dbReference>
<evidence type="ECO:0000259" key="9">
    <source>
        <dbReference type="Pfam" id="PF04545"/>
    </source>
</evidence>
<dbReference type="NCBIfam" id="NF007227">
    <property type="entry name" value="PRK09645.1"/>
    <property type="match status" value="1"/>
</dbReference>
<name>A0A939C2A7_9ACTN</name>
<evidence type="ECO:0000256" key="3">
    <source>
        <dbReference type="ARBA" id="ARBA00023082"/>
    </source>
</evidence>
<dbReference type="InterPro" id="IPR036388">
    <property type="entry name" value="WH-like_DNA-bd_sf"/>
</dbReference>
<evidence type="ECO:0000256" key="4">
    <source>
        <dbReference type="ARBA" id="ARBA00023125"/>
    </source>
</evidence>
<feature type="domain" description="RNA polymerase sigma-70 region 2" evidence="8">
    <location>
        <begin position="56"/>
        <end position="124"/>
    </location>
</feature>
<dbReference type="Pfam" id="PF04545">
    <property type="entry name" value="Sigma70_r4"/>
    <property type="match status" value="1"/>
</dbReference>
<keyword evidence="5 6" id="KW-0804">Transcription</keyword>
<dbReference type="InterPro" id="IPR013325">
    <property type="entry name" value="RNA_pol_sigma_r2"/>
</dbReference>
<evidence type="ECO:0000259" key="8">
    <source>
        <dbReference type="Pfam" id="PF04542"/>
    </source>
</evidence>
<dbReference type="InterPro" id="IPR000838">
    <property type="entry name" value="RNA_pol_sigma70_ECF_CS"/>
</dbReference>
<evidence type="ECO:0000256" key="6">
    <source>
        <dbReference type="RuleBase" id="RU000716"/>
    </source>
</evidence>
<reference evidence="10" key="1">
    <citation type="submission" date="2021-01" db="EMBL/GenBank/DDBJ databases">
        <title>KCTC 19127 draft genome.</title>
        <authorList>
            <person name="An D."/>
        </authorList>
    </citation>
    <scope>NUCLEOTIDE SEQUENCE</scope>
    <source>
        <strain evidence="10">KCTC 19127</strain>
    </source>
</reference>
<feature type="domain" description="RNA polymerase sigma-70 region 4" evidence="9">
    <location>
        <begin position="153"/>
        <end position="201"/>
    </location>
</feature>
<evidence type="ECO:0000256" key="5">
    <source>
        <dbReference type="ARBA" id="ARBA00023163"/>
    </source>
</evidence>
<organism evidence="10 11">
    <name type="scientific">Nakamurella flavida</name>
    <dbReference type="NCBI Taxonomy" id="363630"/>
    <lineage>
        <taxon>Bacteria</taxon>
        <taxon>Bacillati</taxon>
        <taxon>Actinomycetota</taxon>
        <taxon>Actinomycetes</taxon>
        <taxon>Nakamurellales</taxon>
        <taxon>Nakamurellaceae</taxon>
        <taxon>Nakamurella</taxon>
    </lineage>
</organism>
<dbReference type="CDD" id="cd06171">
    <property type="entry name" value="Sigma70_r4"/>
    <property type="match status" value="1"/>
</dbReference>
<keyword evidence="2 6" id="KW-0805">Transcription regulation</keyword>
<dbReference type="SUPFAM" id="SSF88659">
    <property type="entry name" value="Sigma3 and sigma4 domains of RNA polymerase sigma factors"/>
    <property type="match status" value="1"/>
</dbReference>
<dbReference type="Pfam" id="PF04542">
    <property type="entry name" value="Sigma70_r2"/>
    <property type="match status" value="1"/>
</dbReference>
<dbReference type="Gene3D" id="1.10.1740.10">
    <property type="match status" value="1"/>
</dbReference>
<keyword evidence="11" id="KW-1185">Reference proteome</keyword>
<dbReference type="InterPro" id="IPR014284">
    <property type="entry name" value="RNA_pol_sigma-70_dom"/>
</dbReference>
<dbReference type="GO" id="GO:0006352">
    <property type="term" value="P:DNA-templated transcription initiation"/>
    <property type="evidence" value="ECO:0007669"/>
    <property type="project" value="InterPro"/>
</dbReference>
<feature type="region of interest" description="Disordered" evidence="7">
    <location>
        <begin position="1"/>
        <end position="46"/>
    </location>
</feature>
<keyword evidence="4 6" id="KW-0238">DNA-binding</keyword>
<dbReference type="PANTHER" id="PTHR43133:SF52">
    <property type="entry name" value="ECF RNA POLYMERASE SIGMA FACTOR SIGL"/>
    <property type="match status" value="1"/>
</dbReference>
<sequence length="211" mass="22981">MAGGGVRGGRADRWHRRDPAGTADPGVVTGRPRRAPAAPAPARPDAEGELLRALHADHAGALWAYALQLTGGDRARSEDVVQETLLRAWRRPEVLEQQDRSARSWLFTVARNIVVDEWRAAQRRPLSLPGDIPERGEPDGADAALESLLVAQALRRLSAEHRAVLLECYYRGCTAAQAAHRLGIPVGTVKSRLHYGLHALRLALQELGVVT</sequence>
<evidence type="ECO:0000256" key="7">
    <source>
        <dbReference type="SAM" id="MobiDB-lite"/>
    </source>
</evidence>
<dbReference type="InterPro" id="IPR007630">
    <property type="entry name" value="RNA_pol_sigma70_r4"/>
</dbReference>
<dbReference type="GO" id="GO:0003677">
    <property type="term" value="F:DNA binding"/>
    <property type="evidence" value="ECO:0007669"/>
    <property type="project" value="UniProtKB-KW"/>
</dbReference>
<dbReference type="Gene3D" id="1.10.10.10">
    <property type="entry name" value="Winged helix-like DNA-binding domain superfamily/Winged helix DNA-binding domain"/>
    <property type="match status" value="1"/>
</dbReference>
<dbReference type="InterPro" id="IPR007627">
    <property type="entry name" value="RNA_pol_sigma70_r2"/>
</dbReference>
<comment type="similarity">
    <text evidence="1 6">Belongs to the sigma-70 factor family. ECF subfamily.</text>
</comment>
<dbReference type="Proteomes" id="UP000663801">
    <property type="component" value="Unassembled WGS sequence"/>
</dbReference>
<feature type="compositionally biased region" description="Basic and acidic residues" evidence="7">
    <location>
        <begin position="9"/>
        <end position="19"/>
    </location>
</feature>
<dbReference type="PANTHER" id="PTHR43133">
    <property type="entry name" value="RNA POLYMERASE ECF-TYPE SIGMA FACTO"/>
    <property type="match status" value="1"/>
</dbReference>
<dbReference type="InterPro" id="IPR013324">
    <property type="entry name" value="RNA_pol_sigma_r3/r4-like"/>
</dbReference>
<dbReference type="AlphaFoldDB" id="A0A939C2A7"/>
<dbReference type="SUPFAM" id="SSF88946">
    <property type="entry name" value="Sigma2 domain of RNA polymerase sigma factors"/>
    <property type="match status" value="1"/>
</dbReference>
<evidence type="ECO:0000256" key="2">
    <source>
        <dbReference type="ARBA" id="ARBA00023015"/>
    </source>
</evidence>
<keyword evidence="3 6" id="KW-0731">Sigma factor</keyword>
<accession>A0A939C2A7</accession>